<evidence type="ECO:0000313" key="2">
    <source>
        <dbReference type="EMBL" id="AIF26454.1"/>
    </source>
</evidence>
<feature type="transmembrane region" description="Helical" evidence="1">
    <location>
        <begin position="56"/>
        <end position="75"/>
    </location>
</feature>
<feature type="transmembrane region" description="Helical" evidence="1">
    <location>
        <begin position="147"/>
        <end position="166"/>
    </location>
</feature>
<proteinExistence type="predicted"/>
<keyword evidence="1" id="KW-1133">Transmembrane helix</keyword>
<name>A0A0H3U7D3_9BACT</name>
<keyword evidence="1" id="KW-0812">Transmembrane</keyword>
<evidence type="ECO:0000256" key="1">
    <source>
        <dbReference type="SAM" id="Phobius"/>
    </source>
</evidence>
<organism evidence="2">
    <name type="scientific">uncultured bacterium fosmid pJB23D10</name>
    <dbReference type="NCBI Taxonomy" id="1478061"/>
    <lineage>
        <taxon>Bacteria</taxon>
        <taxon>environmental samples</taxon>
    </lineage>
</organism>
<keyword evidence="1" id="KW-0472">Membrane</keyword>
<accession>A0A0H3U7D3</accession>
<reference evidence="2" key="1">
    <citation type="submission" date="2013-08" db="EMBL/GenBank/DDBJ databases">
        <title>Comparison of modified E. coli strains.</title>
        <authorList>
            <person name="Juergensen J."/>
            <person name="Bonge A."/>
            <person name="Streit W.R."/>
        </authorList>
    </citation>
    <scope>NUCLEOTIDE SEQUENCE</scope>
</reference>
<sequence>MIWILILISTSGMIFLGVFSILEHKEKILPNIRILICCGILNFVFGIGCYKSVSRYSVLIFTGTLIAAVMMDILWQEIYEFVWIISIVCSSVSLFTSGVLTIEIVLSLAMFFTVQEVVMKNVYGKADCHAFCSCAMTMALKGMALEFYAVHMFISWAILVISQLITGNIDGRLKLKKPVPMIPFIALGFFAVFVHFS</sequence>
<feature type="transmembrane region" description="Helical" evidence="1">
    <location>
        <begin position="178"/>
        <end position="196"/>
    </location>
</feature>
<feature type="transmembrane region" description="Helical" evidence="1">
    <location>
        <begin position="6"/>
        <end position="22"/>
    </location>
</feature>
<protein>
    <recommendedName>
        <fullName evidence="3">Prepilin type IV endopeptidase peptidase domain-containing protein</fullName>
    </recommendedName>
</protein>
<evidence type="ECO:0008006" key="3">
    <source>
        <dbReference type="Google" id="ProtNLM"/>
    </source>
</evidence>
<feature type="transmembrane region" description="Helical" evidence="1">
    <location>
        <begin position="82"/>
        <end position="112"/>
    </location>
</feature>
<dbReference type="AlphaFoldDB" id="A0A0H3U7D3"/>
<feature type="transmembrane region" description="Helical" evidence="1">
    <location>
        <begin position="34"/>
        <end position="50"/>
    </location>
</feature>
<dbReference type="EMBL" id="KF540233">
    <property type="protein sequence ID" value="AIF26454.1"/>
    <property type="molecule type" value="Genomic_DNA"/>
</dbReference>